<dbReference type="EMBL" id="CP159289">
    <property type="protein sequence ID" value="XCH26258.1"/>
    <property type="molecule type" value="Genomic_DNA"/>
</dbReference>
<keyword evidence="3 7" id="KW-1134">Transmembrane beta strand</keyword>
<evidence type="ECO:0000256" key="4">
    <source>
        <dbReference type="ARBA" id="ARBA00022692"/>
    </source>
</evidence>
<dbReference type="InterPro" id="IPR037066">
    <property type="entry name" value="Plug_dom_sf"/>
</dbReference>
<proteinExistence type="inferred from homology"/>
<dbReference type="Pfam" id="PF07715">
    <property type="entry name" value="Plug"/>
    <property type="match status" value="1"/>
</dbReference>
<organism evidence="9">
    <name type="scientific">Dyadobacter sp. 676</name>
    <dbReference type="NCBI Taxonomy" id="3088362"/>
    <lineage>
        <taxon>Bacteria</taxon>
        <taxon>Pseudomonadati</taxon>
        <taxon>Bacteroidota</taxon>
        <taxon>Cytophagia</taxon>
        <taxon>Cytophagales</taxon>
        <taxon>Spirosomataceae</taxon>
        <taxon>Dyadobacter</taxon>
    </lineage>
</organism>
<name>A0AAU8FPY2_9BACT</name>
<feature type="domain" description="TonB-dependent receptor plug" evidence="8">
    <location>
        <begin position="121"/>
        <end position="225"/>
    </location>
</feature>
<protein>
    <submittedName>
        <fullName evidence="9">TonB-dependent receptor</fullName>
    </submittedName>
</protein>
<comment type="similarity">
    <text evidence="7">Belongs to the TonB-dependent receptor family.</text>
</comment>
<dbReference type="PROSITE" id="PS52016">
    <property type="entry name" value="TONB_DEPENDENT_REC_3"/>
    <property type="match status" value="1"/>
</dbReference>
<dbReference type="Gene3D" id="2.40.170.20">
    <property type="entry name" value="TonB-dependent receptor, beta-barrel domain"/>
    <property type="match status" value="1"/>
</dbReference>
<evidence type="ECO:0000256" key="5">
    <source>
        <dbReference type="ARBA" id="ARBA00023136"/>
    </source>
</evidence>
<keyword evidence="5 7" id="KW-0472">Membrane</keyword>
<evidence type="ECO:0000256" key="3">
    <source>
        <dbReference type="ARBA" id="ARBA00022452"/>
    </source>
</evidence>
<reference evidence="9" key="1">
    <citation type="submission" date="2024-06" db="EMBL/GenBank/DDBJ databases">
        <title>Sequencing and assembly of the genome of Dyadobacter sp. strain 676, a symbiont of Cyamopsis tetragonoloba.</title>
        <authorList>
            <person name="Guro P."/>
            <person name="Sazanova A."/>
            <person name="Kuznetsova I."/>
            <person name="Belimov A."/>
            <person name="Safronova V."/>
        </authorList>
    </citation>
    <scope>NUCLEOTIDE SEQUENCE</scope>
    <source>
        <strain evidence="9">676</strain>
    </source>
</reference>
<sequence length="1079" mass="117850">MKIIYKNSLRGYFAFLILVLTFFTAFAQERRVTGVVTDPAGTGIPGATILIKGTQIGANTDAEGRFAINARSDNDVLVISFVGYKTKEVTVGNQSVLDVKMEDDVAALEEVVVTGYTTDKRRETSGSVALVKAKDLTAVPSGNVEQQLQGRVAGVTVITNGQPGTNSQIRVRGFGSFEANEPLYIVDGVPVGSTDFLNPDDIDQTTVLKDAAAASIYGARAAAGVVVYTTKKGSRNRKLSVTYDGLVGFTTPGNGQKMMNPTDFAEWTWNAFRNSGWKPGDKNWTHPQFGTGATPVIPDYLMVGGTYGVTGTVDLAAERKKYNIDPNAGTIYQVVRANRAGTDWYDAITRTAPVTRHSLGFSGGGENGRYFVGLGLQDQKGILLNNSFKRYTFRVNTEFNILKNLRFGENIQGTYRQVLGIGGANNGQGVANDENEILSAFRMPSIIPVYDEFGGYAGTLAKGFNNPRNPVATRDGMRNNNAFNANGFGNIYLEFDPIENLTLRSSLGGQYNNYTYWNYSRRQYENSENNSAVGYGEGSGYRFAWTLTNTAQYRKTFGLHNLDVLIGQEALNTGKSRDLFATGLDPFSTSIDYVNMQNVKSKTVNSALANGVTFYSLFGRVNYIFNDRYIVSGVLRRDGSSRFGPANRYGVFPAVSVAWRVTSENFMKGVTFLSDLKIRGGYGTMGNSNAVRPDNQYSLYSANIGSSAYDIAGSNNGSNIAEGYYRSKLGNAYAKWETSVTKNIGFDATFLNGKLDVILDLWQKDSKDLLYQQGIPAVVGSGATPPYVNAGTIVNKGIDFQIITKGKAGSKLGYELNVTGSVLKNEIADLRGEKYLASVNPSYRGLQPIRNQLGRSLSAFYGYNVTGLFQTQEEVDRAPAQDGKGIGRFRYEDVNGDNVINADDRKYLGSPVPKFTGGLNLKLTYLNFEVETYMYTSIGNKIFNASKWFTDFYPSFAGAAISERVKDSWSPSNTGATIPIFESASNFSTNTQANSFYVESGNYVRMQNISLGYNLPKALLAKLKMQKLRLYASANNIFTISKYQGLDPGVGGNADTQFGIDVGNYPVTRSWVFGVNLGF</sequence>
<dbReference type="AlphaFoldDB" id="A0AAU8FPY2"/>
<evidence type="ECO:0000313" key="9">
    <source>
        <dbReference type="EMBL" id="XCH26258.1"/>
    </source>
</evidence>
<dbReference type="Pfam" id="PF13715">
    <property type="entry name" value="CarbopepD_reg_2"/>
    <property type="match status" value="1"/>
</dbReference>
<dbReference type="InterPro" id="IPR012910">
    <property type="entry name" value="Plug_dom"/>
</dbReference>
<dbReference type="SUPFAM" id="SSF49464">
    <property type="entry name" value="Carboxypeptidase regulatory domain-like"/>
    <property type="match status" value="1"/>
</dbReference>
<evidence type="ECO:0000256" key="2">
    <source>
        <dbReference type="ARBA" id="ARBA00022448"/>
    </source>
</evidence>
<dbReference type="Gene3D" id="2.60.40.1120">
    <property type="entry name" value="Carboxypeptidase-like, regulatory domain"/>
    <property type="match status" value="1"/>
</dbReference>
<dbReference type="InterPro" id="IPR039426">
    <property type="entry name" value="TonB-dep_rcpt-like"/>
</dbReference>
<evidence type="ECO:0000259" key="8">
    <source>
        <dbReference type="Pfam" id="PF07715"/>
    </source>
</evidence>
<evidence type="ECO:0000256" key="6">
    <source>
        <dbReference type="ARBA" id="ARBA00023237"/>
    </source>
</evidence>
<keyword evidence="9" id="KW-0675">Receptor</keyword>
<comment type="subcellular location">
    <subcellularLocation>
        <location evidence="1 7">Cell outer membrane</location>
        <topology evidence="1 7">Multi-pass membrane protein</topology>
    </subcellularLocation>
</comment>
<dbReference type="InterPro" id="IPR023996">
    <property type="entry name" value="TonB-dep_OMP_SusC/RagA"/>
</dbReference>
<evidence type="ECO:0000256" key="7">
    <source>
        <dbReference type="PROSITE-ProRule" id="PRU01360"/>
    </source>
</evidence>
<dbReference type="SUPFAM" id="SSF56935">
    <property type="entry name" value="Porins"/>
    <property type="match status" value="1"/>
</dbReference>
<gene>
    <name evidence="9" type="ORF">ABV298_07605</name>
</gene>
<evidence type="ECO:0000256" key="1">
    <source>
        <dbReference type="ARBA" id="ARBA00004571"/>
    </source>
</evidence>
<dbReference type="NCBIfam" id="TIGR04056">
    <property type="entry name" value="OMP_RagA_SusC"/>
    <property type="match status" value="1"/>
</dbReference>
<keyword evidence="6 7" id="KW-0998">Cell outer membrane</keyword>
<keyword evidence="4 7" id="KW-0812">Transmembrane</keyword>
<dbReference type="RefSeq" id="WP_353721552.1">
    <property type="nucleotide sequence ID" value="NZ_CP159289.1"/>
</dbReference>
<dbReference type="GO" id="GO:0009279">
    <property type="term" value="C:cell outer membrane"/>
    <property type="evidence" value="ECO:0007669"/>
    <property type="project" value="UniProtKB-SubCell"/>
</dbReference>
<keyword evidence="2 7" id="KW-0813">Transport</keyword>
<accession>A0AAU8FPY2</accession>
<dbReference type="Gene3D" id="2.170.130.10">
    <property type="entry name" value="TonB-dependent receptor, plug domain"/>
    <property type="match status" value="1"/>
</dbReference>
<dbReference type="InterPro" id="IPR008969">
    <property type="entry name" value="CarboxyPept-like_regulatory"/>
</dbReference>
<dbReference type="InterPro" id="IPR036942">
    <property type="entry name" value="Beta-barrel_TonB_sf"/>
</dbReference>